<gene>
    <name evidence="1" type="ORF">A9460_06690</name>
</gene>
<dbReference type="GeneID" id="66286970"/>
<evidence type="ECO:0008006" key="3">
    <source>
        <dbReference type="Google" id="ProtNLM"/>
    </source>
</evidence>
<name>A0AAE6D053_9BACT</name>
<dbReference type="Proteomes" id="UP000293421">
    <property type="component" value="Chromosome"/>
</dbReference>
<dbReference type="SUPFAM" id="SSF47336">
    <property type="entry name" value="ACP-like"/>
    <property type="match status" value="1"/>
</dbReference>
<organism evidence="1 2">
    <name type="scientific">Campylobacter volucris</name>
    <dbReference type="NCBI Taxonomy" id="1031542"/>
    <lineage>
        <taxon>Bacteria</taxon>
        <taxon>Pseudomonadati</taxon>
        <taxon>Campylobacterota</taxon>
        <taxon>Epsilonproteobacteria</taxon>
        <taxon>Campylobacterales</taxon>
        <taxon>Campylobacteraceae</taxon>
        <taxon>Campylobacter</taxon>
    </lineage>
</organism>
<accession>A0AAE6D053</accession>
<dbReference type="RefSeq" id="WP_039665102.1">
    <property type="nucleotide sequence ID" value="NZ_CP037746.1"/>
</dbReference>
<dbReference type="InterPro" id="IPR036736">
    <property type="entry name" value="ACP-like_sf"/>
</dbReference>
<dbReference type="AlphaFoldDB" id="A0AAE6D053"/>
<evidence type="ECO:0000313" key="1">
    <source>
        <dbReference type="EMBL" id="QBL14006.1"/>
    </source>
</evidence>
<dbReference type="EMBL" id="CP037746">
    <property type="protein sequence ID" value="QBL14006.1"/>
    <property type="molecule type" value="Genomic_DNA"/>
</dbReference>
<sequence length="98" mass="11078">MDNKIQHILISTLINLSDIYEVNELKNVSLETKLYSGLGGCLDSLALVSLISDLESILSEEFNKEIILADEKMMSSRNSPFKDVKTLAEFIEKKLQEQ</sequence>
<evidence type="ECO:0000313" key="2">
    <source>
        <dbReference type="Proteomes" id="UP000293421"/>
    </source>
</evidence>
<proteinExistence type="predicted"/>
<reference evidence="1 2" key="1">
    <citation type="submission" date="2019-02" db="EMBL/GenBank/DDBJ databases">
        <title>Use of ANI for Rapid Identification of Enteric Bacteria.</title>
        <authorList>
            <person name="Pruckler J."/>
            <person name="Lane C."/>
            <person name="Aubert R."/>
        </authorList>
    </citation>
    <scope>NUCLEOTIDE SEQUENCE [LARGE SCALE GENOMIC DNA]</scope>
    <source>
        <strain evidence="1 2">2014D-0083</strain>
    </source>
</reference>
<dbReference type="Gene3D" id="1.10.1200.10">
    <property type="entry name" value="ACP-like"/>
    <property type="match status" value="1"/>
</dbReference>
<protein>
    <recommendedName>
        <fullName evidence="3">Carrier domain-containing protein</fullName>
    </recommendedName>
</protein>